<dbReference type="EMBL" id="UYYG01001170">
    <property type="protein sequence ID" value="VDN58606.1"/>
    <property type="molecule type" value="Genomic_DNA"/>
</dbReference>
<dbReference type="AlphaFoldDB" id="A0A0N4UBU2"/>
<accession>A0A0N4UBU2</accession>
<reference evidence="2 4" key="2">
    <citation type="submission" date="2018-11" db="EMBL/GenBank/DDBJ databases">
        <authorList>
            <consortium name="Pathogen Informatics"/>
        </authorList>
    </citation>
    <scope>NUCLEOTIDE SEQUENCE [LARGE SCALE GENOMIC DNA]</scope>
</reference>
<evidence type="ECO:0000313" key="4">
    <source>
        <dbReference type="Proteomes" id="UP000274756"/>
    </source>
</evidence>
<evidence type="ECO:0000313" key="3">
    <source>
        <dbReference type="Proteomes" id="UP000038040"/>
    </source>
</evidence>
<sequence length="147" mass="17450">MFSNLHNSLYNKIFGINSSILNLTKQFSAVSETHNSAWRKQLRNRVFRTTLLVVIAHILFWFPYNLYALMNYVNVDLYLQMSDHANVFNDLQILITLRILVSHNCLILQNSFLFTNKTLISVKNLEIVHKIQLLFRIKRKQRSTFEF</sequence>
<keyword evidence="1" id="KW-1133">Transmembrane helix</keyword>
<dbReference type="OrthoDB" id="6435638at2759"/>
<organism evidence="3 5">
    <name type="scientific">Dracunculus medinensis</name>
    <name type="common">Guinea worm</name>
    <dbReference type="NCBI Taxonomy" id="318479"/>
    <lineage>
        <taxon>Eukaryota</taxon>
        <taxon>Metazoa</taxon>
        <taxon>Ecdysozoa</taxon>
        <taxon>Nematoda</taxon>
        <taxon>Chromadorea</taxon>
        <taxon>Rhabditida</taxon>
        <taxon>Spirurina</taxon>
        <taxon>Dracunculoidea</taxon>
        <taxon>Dracunculidae</taxon>
        <taxon>Dracunculus</taxon>
    </lineage>
</organism>
<dbReference type="Proteomes" id="UP000274756">
    <property type="component" value="Unassembled WGS sequence"/>
</dbReference>
<feature type="transmembrane region" description="Helical" evidence="1">
    <location>
        <begin position="49"/>
        <end position="73"/>
    </location>
</feature>
<evidence type="ECO:0000313" key="5">
    <source>
        <dbReference type="WBParaSite" id="DME_0000469601-mRNA-1"/>
    </source>
</evidence>
<evidence type="ECO:0000313" key="2">
    <source>
        <dbReference type="EMBL" id="VDN58606.1"/>
    </source>
</evidence>
<dbReference type="WBParaSite" id="DME_0000469601-mRNA-1">
    <property type="protein sequence ID" value="DME_0000469601-mRNA-1"/>
    <property type="gene ID" value="DME_0000469601"/>
</dbReference>
<dbReference type="STRING" id="318479.A0A0N4UBU2"/>
<keyword evidence="4" id="KW-1185">Reference proteome</keyword>
<dbReference type="Gene3D" id="1.20.1070.10">
    <property type="entry name" value="Rhodopsin 7-helix transmembrane proteins"/>
    <property type="match status" value="1"/>
</dbReference>
<keyword evidence="1" id="KW-0472">Membrane</keyword>
<evidence type="ECO:0000256" key="1">
    <source>
        <dbReference type="SAM" id="Phobius"/>
    </source>
</evidence>
<dbReference type="SUPFAM" id="SSF81321">
    <property type="entry name" value="Family A G protein-coupled receptor-like"/>
    <property type="match status" value="1"/>
</dbReference>
<proteinExistence type="predicted"/>
<dbReference type="Proteomes" id="UP000038040">
    <property type="component" value="Unplaced"/>
</dbReference>
<keyword evidence="1" id="KW-0812">Transmembrane</keyword>
<protein>
    <submittedName>
        <fullName evidence="5">G_PROTEIN_RECEP_F1_2 domain-containing protein</fullName>
    </submittedName>
</protein>
<reference evidence="5" key="1">
    <citation type="submission" date="2017-02" db="UniProtKB">
        <authorList>
            <consortium name="WormBaseParasite"/>
        </authorList>
    </citation>
    <scope>IDENTIFICATION</scope>
</reference>
<name>A0A0N4UBU2_DRAME</name>
<feature type="transmembrane region" description="Helical" evidence="1">
    <location>
        <begin position="93"/>
        <end position="114"/>
    </location>
</feature>
<gene>
    <name evidence="2" type="ORF">DME_LOCUS8579</name>
</gene>